<dbReference type="Gene3D" id="1.10.10.10">
    <property type="entry name" value="Winged helix-like DNA-binding domain superfamily/Winged helix DNA-binding domain"/>
    <property type="match status" value="1"/>
</dbReference>
<dbReference type="GeneID" id="98657349"/>
<reference evidence="3 4" key="1">
    <citation type="submission" date="2019-09" db="EMBL/GenBank/DDBJ databases">
        <title>Whole genome shotgun sequencing (WGS) of Ellagibacter isourolithinifaciens DSM 104140(T) and Adlercreutzia muris DSM 29508(T).</title>
        <authorList>
            <person name="Stoll D.A."/>
            <person name="Danylec N."/>
            <person name="Huch M."/>
        </authorList>
    </citation>
    <scope>NUCLEOTIDE SEQUENCE [LARGE SCALE GENOMIC DNA]</scope>
    <source>
        <strain evidence="3 4">DSM 104140</strain>
    </source>
</reference>
<organism evidence="3 4">
    <name type="scientific">Ellagibacter isourolithinifaciens</name>
    <dbReference type="NCBI Taxonomy" id="2137581"/>
    <lineage>
        <taxon>Bacteria</taxon>
        <taxon>Bacillati</taxon>
        <taxon>Actinomycetota</taxon>
        <taxon>Coriobacteriia</taxon>
        <taxon>Eggerthellales</taxon>
        <taxon>Eggerthellaceae</taxon>
        <taxon>Ellagibacter</taxon>
    </lineage>
</organism>
<dbReference type="GO" id="GO:0003677">
    <property type="term" value="F:DNA binding"/>
    <property type="evidence" value="ECO:0007669"/>
    <property type="project" value="InterPro"/>
</dbReference>
<protein>
    <submittedName>
        <fullName evidence="3">SARP family transcriptional regulator</fullName>
    </submittedName>
</protein>
<dbReference type="SUPFAM" id="SSF48452">
    <property type="entry name" value="TPR-like"/>
    <property type="match status" value="1"/>
</dbReference>
<accession>A0A6N6NQB6</accession>
<dbReference type="SUPFAM" id="SSF52540">
    <property type="entry name" value="P-loop containing nucleoside triphosphate hydrolases"/>
    <property type="match status" value="1"/>
</dbReference>
<dbReference type="RefSeq" id="WP_158048949.1">
    <property type="nucleotide sequence ID" value="NZ_WAJR01000004.1"/>
</dbReference>
<evidence type="ECO:0000259" key="2">
    <source>
        <dbReference type="SMART" id="SM01043"/>
    </source>
</evidence>
<dbReference type="Pfam" id="PF03704">
    <property type="entry name" value="BTAD"/>
    <property type="match status" value="1"/>
</dbReference>
<dbReference type="InterPro" id="IPR027417">
    <property type="entry name" value="P-loop_NTPase"/>
</dbReference>
<dbReference type="InterPro" id="IPR051677">
    <property type="entry name" value="AfsR-DnrI-RedD_regulator"/>
</dbReference>
<dbReference type="Gene3D" id="1.25.40.10">
    <property type="entry name" value="Tetratricopeptide repeat domain"/>
    <property type="match status" value="1"/>
</dbReference>
<evidence type="ECO:0000313" key="4">
    <source>
        <dbReference type="Proteomes" id="UP000468668"/>
    </source>
</evidence>
<feature type="domain" description="Bacterial transcriptional activator" evidence="2">
    <location>
        <begin position="695"/>
        <end position="845"/>
    </location>
</feature>
<evidence type="ECO:0000313" key="3">
    <source>
        <dbReference type="EMBL" id="KAB1641781.1"/>
    </source>
</evidence>
<evidence type="ECO:0000256" key="1">
    <source>
        <dbReference type="SAM" id="MobiDB-lite"/>
    </source>
</evidence>
<comment type="caution">
    <text evidence="3">The sequence shown here is derived from an EMBL/GenBank/DDBJ whole genome shotgun (WGS) entry which is preliminary data.</text>
</comment>
<sequence length="852" mass="91976">MSDFLMSCSCKGRRPKHVASSATHSRPHLIADLLRSRDVARFLVAPTGFGKSTVAAEYAQVVFSFRQTFWVNCESPCFLRDLDAGIIASRVAEIGGAGSLVVFDDLPRMDASRVEVFSEVVDELLAAGIEVLVTCTPTCDAYSDLHRDRVKLSARRFLLTDDEMKHTVRATDSPHAKCRAACVAWGSDDGGRLVAGMAAEEPPASVLLAAFLMLAMGKGSLSELVSLVGARHANEAISLIEEDYPFLGVCAREDSFDAVAIDVSVLAQGFSRAVDRVVDGSTCGDASELAVCIAAMLLERGAAARACAVVRFFATKPACASWLAAHGADLLSAACFKPAHELFVYAGKNARQNRILLAADEAVRLAALDDAACALFLARKFAFSRSIDPESRSRLLLVASCLGDDEDRRRAESVAAEFAARAKVRGPIAPAPAFSLVAAHVGKGVMSLVEAWGELASRGAPDGPLVFAAAMAFWALAQKKTPGFASPEDAPAVERVALWACDLAARTPSAAMSWQCAFLVMSLSRAVEEGSLPTRFSPAADALAAARAIEAARFTECAAHRRDSLREERARAERERSSRDRYEARPIRSETPGAPGSSAPILYVRLLGGLDVRIGEQQVDMQAFSRQKTKTLLALLVLARGRELSRERLLETLWPDSPHGCAIKNFYSVWSQLKRGLDYEGTCPYLLRDQGGVRLDARLLRSDVAELDSICRALSFGEIDLERWRDHLEAIDGSYSGDLLPSESVNDDIAAARRRLRINLVDSLVCASGRLLESGEPRAALWFAREAAGRDRSREDACAALMEAQLGAGQRAAAIDTYLSCRRYLAEELGIDPSPSIVALYRSAVEAEEALE</sequence>
<gene>
    <name evidence="3" type="ORF">F8C90_02895</name>
</gene>
<dbReference type="InterPro" id="IPR016032">
    <property type="entry name" value="Sig_transdc_resp-reg_C-effctor"/>
</dbReference>
<dbReference type="OrthoDB" id="3185430at2"/>
<dbReference type="Proteomes" id="UP000468668">
    <property type="component" value="Unassembled WGS sequence"/>
</dbReference>
<dbReference type="PANTHER" id="PTHR35807">
    <property type="entry name" value="TRANSCRIPTIONAL REGULATOR REDD-RELATED"/>
    <property type="match status" value="1"/>
</dbReference>
<feature type="region of interest" description="Disordered" evidence="1">
    <location>
        <begin position="565"/>
        <end position="595"/>
    </location>
</feature>
<proteinExistence type="predicted"/>
<feature type="compositionally biased region" description="Basic and acidic residues" evidence="1">
    <location>
        <begin position="565"/>
        <end position="588"/>
    </location>
</feature>
<dbReference type="SUPFAM" id="SSF46894">
    <property type="entry name" value="C-terminal effector domain of the bipartite response regulators"/>
    <property type="match status" value="1"/>
</dbReference>
<dbReference type="InterPro" id="IPR011990">
    <property type="entry name" value="TPR-like_helical_dom_sf"/>
</dbReference>
<dbReference type="GO" id="GO:0006355">
    <property type="term" value="P:regulation of DNA-templated transcription"/>
    <property type="evidence" value="ECO:0007669"/>
    <property type="project" value="InterPro"/>
</dbReference>
<dbReference type="SMART" id="SM01043">
    <property type="entry name" value="BTAD"/>
    <property type="match status" value="1"/>
</dbReference>
<keyword evidence="4" id="KW-1185">Reference proteome</keyword>
<dbReference type="InterPro" id="IPR005158">
    <property type="entry name" value="BTAD"/>
</dbReference>
<dbReference type="AlphaFoldDB" id="A0A6N6NQB6"/>
<name>A0A6N6NQB6_9ACTN</name>
<dbReference type="EMBL" id="WAJR01000004">
    <property type="protein sequence ID" value="KAB1641781.1"/>
    <property type="molecule type" value="Genomic_DNA"/>
</dbReference>
<dbReference type="InterPro" id="IPR036388">
    <property type="entry name" value="WH-like_DNA-bd_sf"/>
</dbReference>